<protein>
    <submittedName>
        <fullName evidence="2">Sporulation protein</fullName>
    </submittedName>
</protein>
<feature type="transmembrane region" description="Helical" evidence="1">
    <location>
        <begin position="89"/>
        <end position="110"/>
    </location>
</feature>
<proteinExistence type="predicted"/>
<keyword evidence="1" id="KW-0812">Transmembrane</keyword>
<reference evidence="2 3" key="1">
    <citation type="submission" date="2018-06" db="EMBL/GenBank/DDBJ databases">
        <title>Noncontiguous genome sequence of Ruminococcaceae bacterium ASD2818.</title>
        <authorList>
            <person name="Chaplin A.V."/>
            <person name="Sokolova S.R."/>
            <person name="Kochetkova T.O."/>
            <person name="Goltsov A.Y."/>
            <person name="Trofimov D.Y."/>
            <person name="Efimov B.A."/>
        </authorList>
    </citation>
    <scope>NUCLEOTIDE SEQUENCE [LARGE SCALE GENOMIC DNA]</scope>
    <source>
        <strain evidence="2 3">ASD2818</strain>
    </source>
</reference>
<keyword evidence="3" id="KW-1185">Reference proteome</keyword>
<feature type="transmembrane region" description="Helical" evidence="1">
    <location>
        <begin position="131"/>
        <end position="152"/>
    </location>
</feature>
<feature type="transmembrane region" description="Helical" evidence="1">
    <location>
        <begin position="49"/>
        <end position="69"/>
    </location>
</feature>
<evidence type="ECO:0000313" key="2">
    <source>
        <dbReference type="EMBL" id="RAQ29157.1"/>
    </source>
</evidence>
<feature type="transmembrane region" description="Helical" evidence="1">
    <location>
        <begin position="337"/>
        <end position="355"/>
    </location>
</feature>
<dbReference type="EMBL" id="QLYR01000003">
    <property type="protein sequence ID" value="RAQ29157.1"/>
    <property type="molecule type" value="Genomic_DNA"/>
</dbReference>
<feature type="transmembrane region" description="Helical" evidence="1">
    <location>
        <begin position="18"/>
        <end position="37"/>
    </location>
</feature>
<feature type="transmembrane region" description="Helical" evidence="1">
    <location>
        <begin position="158"/>
        <end position="176"/>
    </location>
</feature>
<name>A0A328UBK7_9FIRM</name>
<comment type="caution">
    <text evidence="2">The sequence shown here is derived from an EMBL/GenBank/DDBJ whole genome shotgun (WGS) entry which is preliminary data.</text>
</comment>
<accession>A0A328UBK7</accession>
<keyword evidence="1" id="KW-0472">Membrane</keyword>
<dbReference type="RefSeq" id="WP_112332388.1">
    <property type="nucleotide sequence ID" value="NZ_QLYR01000003.1"/>
</dbReference>
<feature type="transmembrane region" description="Helical" evidence="1">
    <location>
        <begin position="260"/>
        <end position="284"/>
    </location>
</feature>
<evidence type="ECO:0000256" key="1">
    <source>
        <dbReference type="SAM" id="Phobius"/>
    </source>
</evidence>
<sequence length="363" mass="39084">MNVDIQKRTSPKISRTSVFLVILGSVFFGVLLCIYPLEAANGAANGLGCCLNILIPSLFPFMVLSVFVIQSGAANYLDRPLGPFCRLIFRLPGSSAAAIFMSMIGGYPVGARCVSALLDQGEISLQQARRMLCFCINAGPAFVITAVGAGYLHSIQSGVILLISQLAACLLLGLFCRGRKKESIQPRSTSRKPVAAPGQALIHSTADAARSMCSMCCFVILFAVLISFLEIFIQNPAISAWAAAFLEVTNGCAKLSQIGIPLWIFAFFIGWGGLCVHFQILSLLRNLPMPLGKFFLFRFLHGVLCAAIAFFLCKIWPVSSETFSNVSTTPMIHVPDSPAAAVCLIVLCIIFLVGYSKHKASLK</sequence>
<keyword evidence="1" id="KW-1133">Transmembrane helix</keyword>
<organism evidence="2 3">
    <name type="scientific">Hydrogeniiclostridium mannosilyticum</name>
    <dbReference type="NCBI Taxonomy" id="2764322"/>
    <lineage>
        <taxon>Bacteria</taxon>
        <taxon>Bacillati</taxon>
        <taxon>Bacillota</taxon>
        <taxon>Clostridia</taxon>
        <taxon>Eubacteriales</taxon>
        <taxon>Acutalibacteraceae</taxon>
        <taxon>Hydrogeniiclostridium</taxon>
    </lineage>
</organism>
<evidence type="ECO:0000313" key="3">
    <source>
        <dbReference type="Proteomes" id="UP000249377"/>
    </source>
</evidence>
<gene>
    <name evidence="2" type="ORF">DPQ25_06615</name>
</gene>
<dbReference type="Proteomes" id="UP000249377">
    <property type="component" value="Unassembled WGS sequence"/>
</dbReference>
<feature type="transmembrane region" description="Helical" evidence="1">
    <location>
        <begin position="296"/>
        <end position="317"/>
    </location>
</feature>
<dbReference type="AlphaFoldDB" id="A0A328UBK7"/>
<feature type="transmembrane region" description="Helical" evidence="1">
    <location>
        <begin position="212"/>
        <end position="233"/>
    </location>
</feature>